<keyword evidence="3" id="KW-1185">Reference proteome</keyword>
<dbReference type="InterPro" id="IPR041581">
    <property type="entry name" value="Glyoxalase_6"/>
</dbReference>
<dbReference type="PANTHER" id="PTHR33993:SF5">
    <property type="entry name" value="GLYOXALASE"/>
    <property type="match status" value="1"/>
</dbReference>
<evidence type="ECO:0000259" key="1">
    <source>
        <dbReference type="PROSITE" id="PS51819"/>
    </source>
</evidence>
<sequence length="118" mass="13521">MHKVNGIGGVFFRADDPAKLSQWYSQHLGVDPVTDKPWQQSEGYTVFAPFPADTDYFSRSGQQWMLNFRVDDLEGMIQQLKRAGITVETRPEWDSPEVGRFARIHDPEGNPVELWQPA</sequence>
<dbReference type="AlphaFoldDB" id="A0A4R3JA87"/>
<dbReference type="GO" id="GO:0016829">
    <property type="term" value="F:lyase activity"/>
    <property type="evidence" value="ECO:0007669"/>
    <property type="project" value="UniProtKB-KW"/>
</dbReference>
<evidence type="ECO:0000313" key="2">
    <source>
        <dbReference type="EMBL" id="TCS62325.1"/>
    </source>
</evidence>
<reference evidence="2 3" key="1">
    <citation type="submission" date="2019-03" db="EMBL/GenBank/DDBJ databases">
        <title>Genomic Encyclopedia of Type Strains, Phase IV (KMG-IV): sequencing the most valuable type-strain genomes for metagenomic binning, comparative biology and taxonomic classification.</title>
        <authorList>
            <person name="Goeker M."/>
        </authorList>
    </citation>
    <scope>NUCLEOTIDE SEQUENCE [LARGE SCALE GENOMIC DNA]</scope>
    <source>
        <strain evidence="2 3">DSM 104836</strain>
    </source>
</reference>
<feature type="domain" description="VOC" evidence="1">
    <location>
        <begin position="6"/>
        <end position="117"/>
    </location>
</feature>
<dbReference type="Gene3D" id="3.10.180.10">
    <property type="entry name" value="2,3-Dihydroxybiphenyl 1,2-Dioxygenase, domain 1"/>
    <property type="match status" value="1"/>
</dbReference>
<accession>A0A4R3JA87</accession>
<gene>
    <name evidence="2" type="ORF">EDD52_10965</name>
</gene>
<dbReference type="InterPro" id="IPR029068">
    <property type="entry name" value="Glyas_Bleomycin-R_OHBP_Dase"/>
</dbReference>
<dbReference type="Pfam" id="PF18029">
    <property type="entry name" value="Glyoxalase_6"/>
    <property type="match status" value="1"/>
</dbReference>
<dbReference type="OrthoDB" id="9799428at2"/>
<dbReference type="SUPFAM" id="SSF54593">
    <property type="entry name" value="Glyoxalase/Bleomycin resistance protein/Dihydroxybiphenyl dioxygenase"/>
    <property type="match status" value="1"/>
</dbReference>
<name>A0A4R3JA87_9RHOB</name>
<keyword evidence="2" id="KW-0456">Lyase</keyword>
<dbReference type="InterPro" id="IPR052164">
    <property type="entry name" value="Anthracycline_SecMetBiosynth"/>
</dbReference>
<organism evidence="2 3">
    <name type="scientific">Primorskyibacter sedentarius</name>
    <dbReference type="NCBI Taxonomy" id="745311"/>
    <lineage>
        <taxon>Bacteria</taxon>
        <taxon>Pseudomonadati</taxon>
        <taxon>Pseudomonadota</taxon>
        <taxon>Alphaproteobacteria</taxon>
        <taxon>Rhodobacterales</taxon>
        <taxon>Roseobacteraceae</taxon>
        <taxon>Primorskyibacter</taxon>
    </lineage>
</organism>
<protein>
    <submittedName>
        <fullName evidence="2">Putative enzyme related to lactoylglutathione lyase</fullName>
    </submittedName>
</protein>
<proteinExistence type="predicted"/>
<dbReference type="Proteomes" id="UP000295696">
    <property type="component" value="Unassembled WGS sequence"/>
</dbReference>
<dbReference type="PROSITE" id="PS51819">
    <property type="entry name" value="VOC"/>
    <property type="match status" value="1"/>
</dbReference>
<comment type="caution">
    <text evidence="2">The sequence shown here is derived from an EMBL/GenBank/DDBJ whole genome shotgun (WGS) entry which is preliminary data.</text>
</comment>
<dbReference type="EMBL" id="SLZU01000009">
    <property type="protein sequence ID" value="TCS62325.1"/>
    <property type="molecule type" value="Genomic_DNA"/>
</dbReference>
<evidence type="ECO:0000313" key="3">
    <source>
        <dbReference type="Proteomes" id="UP000295696"/>
    </source>
</evidence>
<dbReference type="PANTHER" id="PTHR33993">
    <property type="entry name" value="GLYOXALASE-RELATED"/>
    <property type="match status" value="1"/>
</dbReference>
<dbReference type="RefSeq" id="WP_132245681.1">
    <property type="nucleotide sequence ID" value="NZ_CBDUOC010000031.1"/>
</dbReference>
<dbReference type="InterPro" id="IPR037523">
    <property type="entry name" value="VOC_core"/>
</dbReference>